<dbReference type="EMBL" id="BAABJJ010000044">
    <property type="protein sequence ID" value="GAA4955404.1"/>
    <property type="molecule type" value="Genomic_DNA"/>
</dbReference>
<dbReference type="Pfam" id="PF26343">
    <property type="entry name" value="VapC50_C"/>
    <property type="match status" value="1"/>
</dbReference>
<keyword evidence="3" id="KW-1185">Reference proteome</keyword>
<evidence type="ECO:0000313" key="2">
    <source>
        <dbReference type="EMBL" id="GAA4955404.1"/>
    </source>
</evidence>
<name>A0ABP9GXH4_9FLAO</name>
<gene>
    <name evidence="2" type="ORF">GCM10023314_31410</name>
</gene>
<evidence type="ECO:0000259" key="1">
    <source>
        <dbReference type="Pfam" id="PF26343"/>
    </source>
</evidence>
<dbReference type="InterPro" id="IPR058652">
    <property type="entry name" value="VapC50_C"/>
</dbReference>
<comment type="caution">
    <text evidence="2">The sequence shown here is derived from an EMBL/GenBank/DDBJ whole genome shotgun (WGS) entry which is preliminary data.</text>
</comment>
<dbReference type="Proteomes" id="UP001501302">
    <property type="component" value="Unassembled WGS sequence"/>
</dbReference>
<reference evidence="3" key="1">
    <citation type="journal article" date="2019" name="Int. J. Syst. Evol. Microbiol.">
        <title>The Global Catalogue of Microorganisms (GCM) 10K type strain sequencing project: providing services to taxonomists for standard genome sequencing and annotation.</title>
        <authorList>
            <consortium name="The Broad Institute Genomics Platform"/>
            <consortium name="The Broad Institute Genome Sequencing Center for Infectious Disease"/>
            <person name="Wu L."/>
            <person name="Ma J."/>
        </authorList>
    </citation>
    <scope>NUCLEOTIDE SEQUENCE [LARGE SCALE GENOMIC DNA]</scope>
    <source>
        <strain evidence="3">JCM 18285</strain>
    </source>
</reference>
<sequence length="58" mass="6843">MLRDLELHKLTLNHDKAIEAFKKLVLNRRNPDLDEYEVLDNLRKNGLIDSANYLHSLI</sequence>
<accession>A0ABP9GXH4</accession>
<feature type="domain" description="VapC50 C-terminal" evidence="1">
    <location>
        <begin position="10"/>
        <end position="55"/>
    </location>
</feature>
<proteinExistence type="predicted"/>
<protein>
    <recommendedName>
        <fullName evidence="1">VapC50 C-terminal domain-containing protein</fullName>
    </recommendedName>
</protein>
<evidence type="ECO:0000313" key="3">
    <source>
        <dbReference type="Proteomes" id="UP001501302"/>
    </source>
</evidence>
<organism evidence="2 3">
    <name type="scientific">Algibacter agarivorans</name>
    <dbReference type="NCBI Taxonomy" id="1109741"/>
    <lineage>
        <taxon>Bacteria</taxon>
        <taxon>Pseudomonadati</taxon>
        <taxon>Bacteroidota</taxon>
        <taxon>Flavobacteriia</taxon>
        <taxon>Flavobacteriales</taxon>
        <taxon>Flavobacteriaceae</taxon>
        <taxon>Algibacter</taxon>
    </lineage>
</organism>
<dbReference type="RefSeq" id="WP_345193751.1">
    <property type="nucleotide sequence ID" value="NZ_BAABJJ010000044.1"/>
</dbReference>